<feature type="non-terminal residue" evidence="1">
    <location>
        <position position="180"/>
    </location>
</feature>
<accession>X0XIB8</accession>
<dbReference type="AlphaFoldDB" id="X0XIB8"/>
<sequence>MKKHLMAMVFSMFLLSVVYAGNLEITDFPNHIALHDVPEVLEFAVKNNSSYTVPIEVVVALPSDYEIIRGSEFVDAESTAYFAIKIMPKENLKGSFYKGLIIVKAGREEIKKSIDITFAGVTGDAVGITLSYEENEGKIVVNGEISNKSMKERVIALKENNLPENWTVDFENVTVGAESN</sequence>
<organism evidence="1">
    <name type="scientific">marine sediment metagenome</name>
    <dbReference type="NCBI Taxonomy" id="412755"/>
    <lineage>
        <taxon>unclassified sequences</taxon>
        <taxon>metagenomes</taxon>
        <taxon>ecological metagenomes</taxon>
    </lineage>
</organism>
<comment type="caution">
    <text evidence="1">The sequence shown here is derived from an EMBL/GenBank/DDBJ whole genome shotgun (WGS) entry which is preliminary data.</text>
</comment>
<name>X0XIB8_9ZZZZ</name>
<evidence type="ECO:0000313" key="1">
    <source>
        <dbReference type="EMBL" id="GAG42885.1"/>
    </source>
</evidence>
<proteinExistence type="predicted"/>
<gene>
    <name evidence="1" type="ORF">S01H1_79731</name>
</gene>
<protein>
    <submittedName>
        <fullName evidence="1">Uncharacterized protein</fullName>
    </submittedName>
</protein>
<dbReference type="EMBL" id="BARS01053778">
    <property type="protein sequence ID" value="GAG42885.1"/>
    <property type="molecule type" value="Genomic_DNA"/>
</dbReference>
<reference evidence="1" key="1">
    <citation type="journal article" date="2014" name="Front. Microbiol.">
        <title>High frequency of phylogenetically diverse reductive dehalogenase-homologous genes in deep subseafloor sedimentary metagenomes.</title>
        <authorList>
            <person name="Kawai M."/>
            <person name="Futagami T."/>
            <person name="Toyoda A."/>
            <person name="Takaki Y."/>
            <person name="Nishi S."/>
            <person name="Hori S."/>
            <person name="Arai W."/>
            <person name="Tsubouchi T."/>
            <person name="Morono Y."/>
            <person name="Uchiyama I."/>
            <person name="Ito T."/>
            <person name="Fujiyama A."/>
            <person name="Inagaki F."/>
            <person name="Takami H."/>
        </authorList>
    </citation>
    <scope>NUCLEOTIDE SEQUENCE</scope>
    <source>
        <strain evidence="1">Expedition CK06-06</strain>
    </source>
</reference>